<feature type="compositionally biased region" description="Polar residues" evidence="2">
    <location>
        <begin position="88"/>
        <end position="103"/>
    </location>
</feature>
<evidence type="ECO:0000256" key="2">
    <source>
        <dbReference type="SAM" id="MobiDB-lite"/>
    </source>
</evidence>
<evidence type="ECO:0000259" key="3">
    <source>
        <dbReference type="SMART" id="SM00787"/>
    </source>
</evidence>
<feature type="compositionally biased region" description="Basic and acidic residues" evidence="2">
    <location>
        <begin position="631"/>
        <end position="643"/>
    </location>
</feature>
<evidence type="ECO:0000313" key="4">
    <source>
        <dbReference type="EMBL" id="KIK15985.1"/>
    </source>
</evidence>
<proteinExistence type="predicted"/>
<protein>
    <recommendedName>
        <fullName evidence="3">Spc7 kinetochore protein domain-containing protein</fullName>
    </recommendedName>
</protein>
<dbReference type="InterPro" id="IPR033338">
    <property type="entry name" value="Spc105/Spc7"/>
</dbReference>
<feature type="compositionally biased region" description="Acidic residues" evidence="2">
    <location>
        <begin position="141"/>
        <end position="152"/>
    </location>
</feature>
<evidence type="ECO:0000313" key="5">
    <source>
        <dbReference type="Proteomes" id="UP000054018"/>
    </source>
</evidence>
<dbReference type="Gene3D" id="1.10.287.1490">
    <property type="match status" value="1"/>
</dbReference>
<feature type="compositionally biased region" description="Polar residues" evidence="2">
    <location>
        <begin position="218"/>
        <end position="227"/>
    </location>
</feature>
<feature type="compositionally biased region" description="Polar residues" evidence="2">
    <location>
        <begin position="376"/>
        <end position="386"/>
    </location>
</feature>
<feature type="compositionally biased region" description="Polar residues" evidence="2">
    <location>
        <begin position="593"/>
        <end position="605"/>
    </location>
</feature>
<feature type="region of interest" description="Disordered" evidence="2">
    <location>
        <begin position="83"/>
        <end position="126"/>
    </location>
</feature>
<feature type="region of interest" description="Disordered" evidence="2">
    <location>
        <begin position="138"/>
        <end position="157"/>
    </location>
</feature>
<feature type="region of interest" description="Disordered" evidence="2">
    <location>
        <begin position="1"/>
        <end position="71"/>
    </location>
</feature>
<dbReference type="Pfam" id="PF08317">
    <property type="entry name" value="Spc7"/>
    <property type="match status" value="1"/>
</dbReference>
<reference evidence="5" key="2">
    <citation type="submission" date="2015-01" db="EMBL/GenBank/DDBJ databases">
        <title>Evolutionary Origins and Diversification of the Mycorrhizal Mutualists.</title>
        <authorList>
            <consortium name="DOE Joint Genome Institute"/>
            <consortium name="Mycorrhizal Genomics Consortium"/>
            <person name="Kohler A."/>
            <person name="Kuo A."/>
            <person name="Nagy L.G."/>
            <person name="Floudas D."/>
            <person name="Copeland A."/>
            <person name="Barry K.W."/>
            <person name="Cichocki N."/>
            <person name="Veneault-Fourrey C."/>
            <person name="LaButti K."/>
            <person name="Lindquist E.A."/>
            <person name="Lipzen A."/>
            <person name="Lundell T."/>
            <person name="Morin E."/>
            <person name="Murat C."/>
            <person name="Riley R."/>
            <person name="Ohm R."/>
            <person name="Sun H."/>
            <person name="Tunlid A."/>
            <person name="Henrissat B."/>
            <person name="Grigoriev I.V."/>
            <person name="Hibbett D.S."/>
            <person name="Martin F."/>
        </authorList>
    </citation>
    <scope>NUCLEOTIDE SEQUENCE [LARGE SCALE GENOMIC DNA]</scope>
    <source>
        <strain evidence="5">441</strain>
    </source>
</reference>
<evidence type="ECO:0000256" key="1">
    <source>
        <dbReference type="SAM" id="Coils"/>
    </source>
</evidence>
<feature type="compositionally biased region" description="Polar residues" evidence="2">
    <location>
        <begin position="718"/>
        <end position="732"/>
    </location>
</feature>
<feature type="region of interest" description="Disordered" evidence="2">
    <location>
        <begin position="162"/>
        <end position="189"/>
    </location>
</feature>
<gene>
    <name evidence="4" type="ORF">PISMIDRAFT_16126</name>
</gene>
<dbReference type="InterPro" id="IPR040850">
    <property type="entry name" value="Knl1_RWD_C"/>
</dbReference>
<accession>A0A0C9XUD8</accession>
<feature type="compositionally biased region" description="Polar residues" evidence="2">
    <location>
        <begin position="1"/>
        <end position="17"/>
    </location>
</feature>
<sequence>MGVNKVSPNRRNSISVTSHSRAHHGHRRRAHSIAPGDHLSPTAGARRSLAPRKSILKAAANTTDDGEDRTQAMDMTSIVRFEADNSRNAEQNTNSTASPQSSPAAEIGGHGGTNDENAYPGAAGFRRHSSIRRSIAFSEGGGEESMDMDSDDTGYSPDAFFRASNTQEVADDTQDFGYEDEEDYGDGADMDVTEAMSHNILRKRSLSLGGPREPLGNLTVSRASLDNQTEDEHGQNEEQSFVEEDSAQSHSLSSVGDTSQPMEFTVPLVRPPEPPSEAWLALRAVTHSGNTPYIPSSDDEENGGDGGVRDMDLSDAVSRLQAARASMGPENPDGGDDQPNSFTSTEDSFGEENSRADDEGNQTINVTQLIRRISLAPSTGDSTMEVTSVYGEQGEASASKIPSPIPATDSLEVPHQTHASAAKPLSPTPAGTESEPPTLAEPRNIAAAPQTFSFIPRPRTPATTGRPPSPSKANSLLPSPKKFTANFAPPASRPVPEKRSATAAQIPDGRSSPAKKPSGPRKLTAGLTRHDLPQPSSTSKLSPNKPARPQVKQGTQSEAGPGKRASLGLRRPSGYLARRKSFGGTGTPLSADGASQSSRPSSPNKQAMGARRMSIAVTRDVEGVPPQFDVSAEKDNARGDGIARDPSAAEDTTELAEQTETQATPSPEPQKMSVVSESSHNDQAGEPSPLLSSQQVLVEDSTPDVAEDMGDDADDEVPQNSLPVGESTTEATEQWREDVQRAGSDGEEGPPISIEQFFEMTGIRFMDEIAAPRRQSIHPSVLRPSRRASVEGQIPLAEYMVAMAVDVPQLELYTHVSKDLQAWIERIQAIYREAEEEALKMTPQLFQEFVSADETGQAELIHQLKLIKVHNHEQAKSEWYDWKLQWVERLHEKASKGFENLEKDANFLEEIIREAQSILPGLQQEYDQLVEELEQETAEITELEACDQDYLKELKASIAEQGMELDNYRREVEEAKAKLERIEEKLKEVQIEKNEVSASIEKTERLINVQKNSTHAEVFRLKGELEMLQTLHVVQITKVDAECFEFVYGSSYVVSTRCVECRPVIGNVQIQKLPEAQREEVFPTFSNLVLRTAKELVNRPEVSDSLRKIVEFVGTYWSSCSRLQLQLRLVAIKFPITFRENPSGFSADVTILYPNVKAKAIISFIFDVANFST</sequence>
<keyword evidence="1" id="KW-0175">Coiled coil</keyword>
<dbReference type="SMART" id="SM00787">
    <property type="entry name" value="Spc7"/>
    <property type="match status" value="1"/>
</dbReference>
<feature type="compositionally biased region" description="Polar residues" evidence="2">
    <location>
        <begin position="338"/>
        <end position="347"/>
    </location>
</feature>
<dbReference type="Pfam" id="PF18210">
    <property type="entry name" value="Knl1_RWD_C"/>
    <property type="match status" value="1"/>
</dbReference>
<dbReference type="GO" id="GO:0034501">
    <property type="term" value="P:protein localization to kinetochore"/>
    <property type="evidence" value="ECO:0007669"/>
    <property type="project" value="TreeGrafter"/>
</dbReference>
<feature type="compositionally biased region" description="Low complexity" evidence="2">
    <location>
        <begin position="456"/>
        <end position="466"/>
    </location>
</feature>
<name>A0A0C9XUD8_9AGAM</name>
<dbReference type="PANTHER" id="PTHR28260:SF1">
    <property type="entry name" value="SPINDLE POLE BODY COMPONENT SPC105"/>
    <property type="match status" value="1"/>
</dbReference>
<dbReference type="GO" id="GO:0007094">
    <property type="term" value="P:mitotic spindle assembly checkpoint signaling"/>
    <property type="evidence" value="ECO:0007669"/>
    <property type="project" value="TreeGrafter"/>
</dbReference>
<feature type="region of interest" description="Disordered" evidence="2">
    <location>
        <begin position="203"/>
        <end position="733"/>
    </location>
</feature>
<dbReference type="OrthoDB" id="5592879at2759"/>
<keyword evidence="5" id="KW-1185">Reference proteome</keyword>
<reference evidence="4 5" key="1">
    <citation type="submission" date="2014-04" db="EMBL/GenBank/DDBJ databases">
        <authorList>
            <consortium name="DOE Joint Genome Institute"/>
            <person name="Kuo A."/>
            <person name="Kohler A."/>
            <person name="Costa M.D."/>
            <person name="Nagy L.G."/>
            <person name="Floudas D."/>
            <person name="Copeland A."/>
            <person name="Barry K.W."/>
            <person name="Cichocki N."/>
            <person name="Veneault-Fourrey C."/>
            <person name="LaButti K."/>
            <person name="Lindquist E.A."/>
            <person name="Lipzen A."/>
            <person name="Lundell T."/>
            <person name="Morin E."/>
            <person name="Murat C."/>
            <person name="Sun H."/>
            <person name="Tunlid A."/>
            <person name="Henrissat B."/>
            <person name="Grigoriev I.V."/>
            <person name="Hibbett D.S."/>
            <person name="Martin F."/>
            <person name="Nordberg H.P."/>
            <person name="Cantor M.N."/>
            <person name="Hua S.X."/>
        </authorList>
    </citation>
    <scope>NUCLEOTIDE SEQUENCE [LARGE SCALE GENOMIC DNA]</scope>
    <source>
        <strain evidence="4 5">441</strain>
    </source>
</reference>
<organism evidence="4 5">
    <name type="scientific">Pisolithus microcarpus 441</name>
    <dbReference type="NCBI Taxonomy" id="765257"/>
    <lineage>
        <taxon>Eukaryota</taxon>
        <taxon>Fungi</taxon>
        <taxon>Dikarya</taxon>
        <taxon>Basidiomycota</taxon>
        <taxon>Agaricomycotina</taxon>
        <taxon>Agaricomycetes</taxon>
        <taxon>Agaricomycetidae</taxon>
        <taxon>Boletales</taxon>
        <taxon>Sclerodermatineae</taxon>
        <taxon>Pisolithaceae</taxon>
        <taxon>Pisolithus</taxon>
    </lineage>
</organism>
<feature type="compositionally biased region" description="Acidic residues" evidence="2">
    <location>
        <begin position="169"/>
        <end position="189"/>
    </location>
</feature>
<feature type="compositionally biased region" description="Acidic residues" evidence="2">
    <location>
        <begin position="701"/>
        <end position="717"/>
    </location>
</feature>
<dbReference type="GO" id="GO:0000776">
    <property type="term" value="C:kinetochore"/>
    <property type="evidence" value="ECO:0007669"/>
    <property type="project" value="TreeGrafter"/>
</dbReference>
<dbReference type="EMBL" id="KN833870">
    <property type="protein sequence ID" value="KIK15985.1"/>
    <property type="molecule type" value="Genomic_DNA"/>
</dbReference>
<dbReference type="GO" id="GO:1990758">
    <property type="term" value="P:mitotic sister chromatid biorientation"/>
    <property type="evidence" value="ECO:0007669"/>
    <property type="project" value="TreeGrafter"/>
</dbReference>
<feature type="compositionally biased region" description="Polar residues" evidence="2">
    <location>
        <begin position="673"/>
        <end position="682"/>
    </location>
</feature>
<feature type="compositionally biased region" description="Polar residues" evidence="2">
    <location>
        <begin position="248"/>
        <end position="262"/>
    </location>
</feature>
<dbReference type="PANTHER" id="PTHR28260">
    <property type="entry name" value="SPINDLE POLE BODY COMPONENT SPC105"/>
    <property type="match status" value="1"/>
</dbReference>
<dbReference type="STRING" id="765257.A0A0C9XUD8"/>
<feature type="domain" description="Spc7 kinetochore protein" evidence="3">
    <location>
        <begin position="742"/>
        <end position="1057"/>
    </location>
</feature>
<dbReference type="HOGENOM" id="CLU_002132_0_0_1"/>
<feature type="compositionally biased region" description="Low complexity" evidence="2">
    <location>
        <begin position="655"/>
        <end position="664"/>
    </location>
</feature>
<dbReference type="AlphaFoldDB" id="A0A0C9XUD8"/>
<dbReference type="InterPro" id="IPR013253">
    <property type="entry name" value="Spc7_domain"/>
</dbReference>
<feature type="compositionally biased region" description="Basic residues" evidence="2">
    <location>
        <begin position="20"/>
        <end position="31"/>
    </location>
</feature>
<feature type="coiled-coil region" evidence="1">
    <location>
        <begin position="898"/>
        <end position="1006"/>
    </location>
</feature>
<dbReference type="Proteomes" id="UP000054018">
    <property type="component" value="Unassembled WGS sequence"/>
</dbReference>